<name>A0A5N4D5R4_CAMDR</name>
<feature type="region of interest" description="Disordered" evidence="1">
    <location>
        <begin position="1"/>
        <end position="37"/>
    </location>
</feature>
<evidence type="ECO:0000313" key="2">
    <source>
        <dbReference type="EMBL" id="KAB1266514.1"/>
    </source>
</evidence>
<sequence>MEGGRGRAGGWGWPGGETPLRSQSWGPEGPPGSGVESRCWKVGARPLISPSGEKLGLRGRSGVVRAARPSMPLALFWVSACPAPAAPPFSSLFQLPPVAVANCISPKPRINPQA</sequence>
<protein>
    <submittedName>
        <fullName evidence="2">Uncharacterized protein</fullName>
    </submittedName>
</protein>
<gene>
    <name evidence="2" type="ORF">Cadr_000018743</name>
</gene>
<feature type="compositionally biased region" description="Gly residues" evidence="1">
    <location>
        <begin position="1"/>
        <end position="15"/>
    </location>
</feature>
<keyword evidence="3" id="KW-1185">Reference proteome</keyword>
<accession>A0A5N4D5R4</accession>
<evidence type="ECO:0000256" key="1">
    <source>
        <dbReference type="SAM" id="MobiDB-lite"/>
    </source>
</evidence>
<feature type="compositionally biased region" description="Low complexity" evidence="1">
    <location>
        <begin position="22"/>
        <end position="37"/>
    </location>
</feature>
<dbReference type="EMBL" id="JWIN03000016">
    <property type="protein sequence ID" value="KAB1266515.1"/>
    <property type="molecule type" value="Genomic_DNA"/>
</dbReference>
<dbReference type="Proteomes" id="UP000299084">
    <property type="component" value="Unassembled WGS sequence"/>
</dbReference>
<organism evidence="2 3">
    <name type="scientific">Camelus dromedarius</name>
    <name type="common">Dromedary</name>
    <name type="synonym">Arabian camel</name>
    <dbReference type="NCBI Taxonomy" id="9838"/>
    <lineage>
        <taxon>Eukaryota</taxon>
        <taxon>Metazoa</taxon>
        <taxon>Chordata</taxon>
        <taxon>Craniata</taxon>
        <taxon>Vertebrata</taxon>
        <taxon>Euteleostomi</taxon>
        <taxon>Mammalia</taxon>
        <taxon>Eutheria</taxon>
        <taxon>Laurasiatheria</taxon>
        <taxon>Artiodactyla</taxon>
        <taxon>Tylopoda</taxon>
        <taxon>Camelidae</taxon>
        <taxon>Camelus</taxon>
    </lineage>
</organism>
<dbReference type="EMBL" id="JWIN03000016">
    <property type="protein sequence ID" value="KAB1266516.1"/>
    <property type="molecule type" value="Genomic_DNA"/>
</dbReference>
<comment type="caution">
    <text evidence="2">The sequence shown here is derived from an EMBL/GenBank/DDBJ whole genome shotgun (WGS) entry which is preliminary data.</text>
</comment>
<reference evidence="2" key="1">
    <citation type="submission" date="2014-12" db="EMBL/GenBank/DDBJ databases">
        <authorList>
            <person name="Fitak R."/>
            <person name="Mohandesan E."/>
            <person name="Burger P.A."/>
            <person name="Jukka C."/>
        </authorList>
    </citation>
    <scope>NUCLEOTIDE SEQUENCE</scope>
    <source>
        <strain evidence="2">Drom800</strain>
        <tissue evidence="2">Blood</tissue>
    </source>
</reference>
<proteinExistence type="predicted"/>
<dbReference type="AlphaFoldDB" id="A0A5N4D5R4"/>
<evidence type="ECO:0000313" key="3">
    <source>
        <dbReference type="Proteomes" id="UP000299084"/>
    </source>
</evidence>
<dbReference type="EMBL" id="JWIN03000016">
    <property type="protein sequence ID" value="KAB1266514.1"/>
    <property type="molecule type" value="Genomic_DNA"/>
</dbReference>
<dbReference type="EMBL" id="JWIN03000016">
    <property type="protein sequence ID" value="KAB1266517.1"/>
    <property type="molecule type" value="Genomic_DNA"/>
</dbReference>
<reference evidence="2 3" key="2">
    <citation type="journal article" date="2019" name="Mol. Ecol. Resour.">
        <title>Improving Illumina assemblies with Hi-C and long reads: an example with the North African dromedary.</title>
        <authorList>
            <person name="Elbers J.P."/>
            <person name="Rogers M.F."/>
            <person name="Perelman P.L."/>
            <person name="Proskuryakova A.A."/>
            <person name="Serdyukova N.A."/>
            <person name="Johnson W.E."/>
            <person name="Horin P."/>
            <person name="Corander J."/>
            <person name="Murphy D."/>
            <person name="Burger P.A."/>
        </authorList>
    </citation>
    <scope>NUCLEOTIDE SEQUENCE [LARGE SCALE GENOMIC DNA]</scope>
    <source>
        <strain evidence="2">Drom800</strain>
        <tissue evidence="2">Blood</tissue>
    </source>
</reference>